<gene>
    <name evidence="1" type="ORF">BLGHR1_13754</name>
</gene>
<dbReference type="EMBL" id="UNSH01000046">
    <property type="protein sequence ID" value="SZF02968.1"/>
    <property type="molecule type" value="Genomic_DNA"/>
</dbReference>
<dbReference type="Proteomes" id="UP000275772">
    <property type="component" value="Unassembled WGS sequence"/>
</dbReference>
<proteinExistence type="predicted"/>
<dbReference type="AlphaFoldDB" id="A0A383UTF6"/>
<reference evidence="1 2" key="1">
    <citation type="submission" date="2017-11" db="EMBL/GenBank/DDBJ databases">
        <authorList>
            <person name="Kracher B."/>
        </authorList>
    </citation>
    <scope>NUCLEOTIDE SEQUENCE [LARGE SCALE GENOMIC DNA]</scope>
    <source>
        <strain evidence="1 2">RACE1</strain>
    </source>
</reference>
<evidence type="ECO:0000313" key="1">
    <source>
        <dbReference type="EMBL" id="SZF02968.1"/>
    </source>
</evidence>
<organism evidence="1 2">
    <name type="scientific">Blumeria hordei</name>
    <name type="common">Barley powdery mildew</name>
    <name type="synonym">Blumeria graminis f. sp. hordei</name>
    <dbReference type="NCBI Taxonomy" id="2867405"/>
    <lineage>
        <taxon>Eukaryota</taxon>
        <taxon>Fungi</taxon>
        <taxon>Dikarya</taxon>
        <taxon>Ascomycota</taxon>
        <taxon>Pezizomycotina</taxon>
        <taxon>Leotiomycetes</taxon>
        <taxon>Erysiphales</taxon>
        <taxon>Erysiphaceae</taxon>
        <taxon>Blumeria</taxon>
    </lineage>
</organism>
<accession>A0A383UTF6</accession>
<evidence type="ECO:0000313" key="2">
    <source>
        <dbReference type="Proteomes" id="UP000275772"/>
    </source>
</evidence>
<protein>
    <submittedName>
        <fullName evidence="1">Uncharacterized protein</fullName>
    </submittedName>
</protein>
<sequence>MKAIYHRAARRQIYAQNQWNPNDVIIKVIPNLYTATKSEKRHGSSIPGPLENRRRVGKRQIAYSFESVPTSYQSDWSWLKSFKEVDFSRWKWEPPRTTAKVMLQRTHVPAYPVISFDTLKEFASFSKVTQFATRNIDYINQKLVIPLETNTAGAIELFLKTGRKLKKILNATIKQNILREIFNIKDLQTAKEQLGNKRLEYNFARAPCFTHYQEVWDSYTAFSTKKSSTTIPTTVIQLLEALSGLSSTSKVQNLALSIVKAFPRCENGKVSLKIYRSLVMSWALSWSENITVANFLGKDPFINSKIEKSLSDAEEMVTRVEQMGSKLRAIVGMDSRCDILGLVLETKTGIFSSLKAIESVENIISPFKISTQSLAKFLTNLPRKTQKAILEDCSQELCKIIEKNESMNMMNLKRNWLYVISQLPALNHAEFLVFWNNMDSYGRSLPSNFYPELLLNRWTSIEKSENNALVRNTLETTKLDTEGVYGSWISLIYAIYHSDRKEVHFNKIGTIFRTLCARQEIESIKYIMLNISKINPRLPAEVVEFVVEAMIDLDPQTAWNIAMISRIMKPGRKYRSERYPRGDYRTLRYSRCPKFVTWMITETKLHPIHIWRILGVPIHAKYSPRYRNQPKTTPLDFHSEVLFKKMATAFAFCKRLPPRVALRNTMQCWHHLRHNNIPVDKTMAKALVHSGLVRYIENNSWVPRERIVWLLPIVANAEGIEVAQQVEQAVNAWNAEITTKKMKIKRELNVLRTGIID</sequence>
<name>A0A383UTF6_BLUHO</name>
<dbReference type="VEuPathDB" id="FungiDB:BLGHR1_13754"/>